<evidence type="ECO:0000313" key="6">
    <source>
        <dbReference type="Proteomes" id="UP000649799"/>
    </source>
</evidence>
<dbReference type="InterPro" id="IPR005000">
    <property type="entry name" value="Aldolase/citrate-lyase_domain"/>
</dbReference>
<comment type="similarity">
    <text evidence="1">Belongs to the HpcH/HpaI aldolase family.</text>
</comment>
<organism evidence="5 6">
    <name type="scientific">Cyclobacterium plantarum</name>
    <dbReference type="NCBI Taxonomy" id="2716263"/>
    <lineage>
        <taxon>Bacteria</taxon>
        <taxon>Pseudomonadati</taxon>
        <taxon>Bacteroidota</taxon>
        <taxon>Cytophagia</taxon>
        <taxon>Cytophagales</taxon>
        <taxon>Cyclobacteriaceae</taxon>
        <taxon>Cyclobacterium</taxon>
    </lineage>
</organism>
<evidence type="ECO:0000313" key="5">
    <source>
        <dbReference type="EMBL" id="NHE58871.1"/>
    </source>
</evidence>
<reference evidence="5 6" key="1">
    <citation type="submission" date="2020-03" db="EMBL/GenBank/DDBJ databases">
        <title>Cyclobacterium plantarum sp. nov., a marine bacterium isolated from a coastal-marine wetland.</title>
        <authorList>
            <person name="Sanchez-Porro C."/>
            <person name="Ventosa A."/>
            <person name="Amoozegar M."/>
        </authorList>
    </citation>
    <scope>NUCLEOTIDE SEQUENCE [LARGE SCALE GENOMIC DNA]</scope>
    <source>
        <strain evidence="5 6">GBPx2</strain>
    </source>
</reference>
<evidence type="ECO:0000256" key="1">
    <source>
        <dbReference type="ARBA" id="ARBA00005568"/>
    </source>
</evidence>
<dbReference type="Proteomes" id="UP000649799">
    <property type="component" value="Unassembled WGS sequence"/>
</dbReference>
<protein>
    <submittedName>
        <fullName evidence="5">Aldolase</fullName>
    </submittedName>
</protein>
<evidence type="ECO:0000256" key="2">
    <source>
        <dbReference type="ARBA" id="ARBA00022723"/>
    </source>
</evidence>
<dbReference type="InterPro" id="IPR015813">
    <property type="entry name" value="Pyrv/PenolPyrv_kinase-like_dom"/>
</dbReference>
<feature type="domain" description="HpcH/HpaI aldolase/citrate lyase" evidence="4">
    <location>
        <begin position="25"/>
        <end position="242"/>
    </location>
</feature>
<name>A0ABX0HEQ1_9BACT</name>
<dbReference type="PANTHER" id="PTHR30502">
    <property type="entry name" value="2-KETO-3-DEOXY-L-RHAMNONATE ALDOLASE"/>
    <property type="match status" value="1"/>
</dbReference>
<gene>
    <name evidence="5" type="ORF">G9Q97_18830</name>
</gene>
<dbReference type="PANTHER" id="PTHR30502:SF0">
    <property type="entry name" value="PHOSPHOENOLPYRUVATE CARBOXYLASE FAMILY PROTEIN"/>
    <property type="match status" value="1"/>
</dbReference>
<dbReference type="Gene3D" id="3.20.20.60">
    <property type="entry name" value="Phosphoenolpyruvate-binding domains"/>
    <property type="match status" value="1"/>
</dbReference>
<comment type="caution">
    <text evidence="5">The sequence shown here is derived from an EMBL/GenBank/DDBJ whole genome shotgun (WGS) entry which is preliminary data.</text>
</comment>
<dbReference type="RefSeq" id="WP_166149683.1">
    <property type="nucleotide sequence ID" value="NZ_JAANYN010000009.1"/>
</dbReference>
<keyword evidence="2" id="KW-0479">Metal-binding</keyword>
<dbReference type="EMBL" id="JAANYN010000009">
    <property type="protein sequence ID" value="NHE58871.1"/>
    <property type="molecule type" value="Genomic_DNA"/>
</dbReference>
<evidence type="ECO:0000259" key="4">
    <source>
        <dbReference type="Pfam" id="PF03328"/>
    </source>
</evidence>
<dbReference type="InterPro" id="IPR050251">
    <property type="entry name" value="HpcH-HpaI_aldolase"/>
</dbReference>
<keyword evidence="6" id="KW-1185">Reference proteome</keyword>
<accession>A0ABX0HEQ1</accession>
<proteinExistence type="inferred from homology"/>
<sequence length="271" mass="29675">MTVSMKPSLVLQKLRSGENVACFKVNLADARVVEIAALAGFDCIWLDQEHIGQDWSILAAQIWAAKSQNKDTLVRVCRGSYSDYVKPLEMDATGIMVPHVMNVADARKVVGMTRFHPLGMRAIDGGNADGAYTAADFKQYLKDANQQRFVILQIEDPEALEGLEDIARLEGYDMLFFGPGDFSQAIGAPGEMNHPEIVSARKKVVEVALKYGKFAGTTGTPDKVQAYQSMGYQFISIGADVIALTQYCKGLLTGFKDEEQNGGPADQYYKG</sequence>
<keyword evidence="3" id="KW-0456">Lyase</keyword>
<evidence type="ECO:0000256" key="3">
    <source>
        <dbReference type="ARBA" id="ARBA00023239"/>
    </source>
</evidence>
<dbReference type="InterPro" id="IPR040442">
    <property type="entry name" value="Pyrv_kinase-like_dom_sf"/>
</dbReference>
<dbReference type="Pfam" id="PF03328">
    <property type="entry name" value="HpcH_HpaI"/>
    <property type="match status" value="1"/>
</dbReference>
<dbReference type="SUPFAM" id="SSF51621">
    <property type="entry name" value="Phosphoenolpyruvate/pyruvate domain"/>
    <property type="match status" value="1"/>
</dbReference>